<sequence length="296" mass="31754">MRLAGIGAAAIAAGLMTGGDAHADRLTLEETESGHLAVEARINGSVPLRFLPDTAASHTAIAEPLAMKLGYDPGLERRDDVDALTQQIEADRHPVEIAVADLTRAVDAVVIDVAPDTTLSAFGLLGTDFFDGLTVEYDLEELTLDLDAGPPERIDGRIPPERRVLVAETRMPGVRDPVQVLIDTGSPTTLVNPTLAERAYGVDRPITVTINGVQGRTDDSRRAVPLTDIEVGGWCARRAWALESDLYIFNAMGWSGRPALILGLDQLAGSRIVVDYEEGVFQIDGPEDQSCGRRHG</sequence>
<dbReference type="GO" id="GO:0004190">
    <property type="term" value="F:aspartic-type endopeptidase activity"/>
    <property type="evidence" value="ECO:0007669"/>
    <property type="project" value="InterPro"/>
</dbReference>
<dbReference type="AlphaFoldDB" id="A0A2U2BUF8"/>
<name>A0A2U2BUF8_9PROT</name>
<dbReference type="InterPro" id="IPR001995">
    <property type="entry name" value="Peptidase_A2_cat"/>
</dbReference>
<keyword evidence="4" id="KW-1185">Reference proteome</keyword>
<dbReference type="EMBL" id="QEXV01000003">
    <property type="protein sequence ID" value="PWE17665.1"/>
    <property type="molecule type" value="Genomic_DNA"/>
</dbReference>
<dbReference type="Pfam" id="PF13650">
    <property type="entry name" value="Asp_protease_2"/>
    <property type="match status" value="2"/>
</dbReference>
<dbReference type="OrthoDB" id="107347at2"/>
<dbReference type="Gene3D" id="2.40.70.10">
    <property type="entry name" value="Acid Proteases"/>
    <property type="match status" value="2"/>
</dbReference>
<feature type="domain" description="Peptidase A2" evidence="2">
    <location>
        <begin position="178"/>
        <end position="266"/>
    </location>
</feature>
<gene>
    <name evidence="3" type="ORF">DDZ18_08380</name>
</gene>
<dbReference type="InterPro" id="IPR021109">
    <property type="entry name" value="Peptidase_aspartic_dom_sf"/>
</dbReference>
<proteinExistence type="predicted"/>
<organism evidence="3 4">
    <name type="scientific">Marinicauda salina</name>
    <dbReference type="NCBI Taxonomy" id="2135793"/>
    <lineage>
        <taxon>Bacteria</taxon>
        <taxon>Pseudomonadati</taxon>
        <taxon>Pseudomonadota</taxon>
        <taxon>Alphaproteobacteria</taxon>
        <taxon>Maricaulales</taxon>
        <taxon>Maricaulaceae</taxon>
        <taxon>Marinicauda</taxon>
    </lineage>
</organism>
<evidence type="ECO:0000313" key="3">
    <source>
        <dbReference type="EMBL" id="PWE17665.1"/>
    </source>
</evidence>
<evidence type="ECO:0000313" key="4">
    <source>
        <dbReference type="Proteomes" id="UP000245168"/>
    </source>
</evidence>
<dbReference type="CDD" id="cd05483">
    <property type="entry name" value="retropepsin_like_bacteria"/>
    <property type="match status" value="1"/>
</dbReference>
<keyword evidence="1" id="KW-0378">Hydrolase</keyword>
<evidence type="ECO:0000259" key="2">
    <source>
        <dbReference type="PROSITE" id="PS50175"/>
    </source>
</evidence>
<evidence type="ECO:0000256" key="1">
    <source>
        <dbReference type="ARBA" id="ARBA00022801"/>
    </source>
</evidence>
<dbReference type="Proteomes" id="UP000245168">
    <property type="component" value="Unassembled WGS sequence"/>
</dbReference>
<accession>A0A2U2BUF8</accession>
<protein>
    <recommendedName>
        <fullName evidence="2">Peptidase A2 domain-containing protein</fullName>
    </recommendedName>
</protein>
<dbReference type="RefSeq" id="WP_109252896.1">
    <property type="nucleotide sequence ID" value="NZ_QEXV01000003.1"/>
</dbReference>
<dbReference type="InterPro" id="IPR034122">
    <property type="entry name" value="Retropepsin-like_bacterial"/>
</dbReference>
<dbReference type="GO" id="GO:0006508">
    <property type="term" value="P:proteolysis"/>
    <property type="evidence" value="ECO:0007669"/>
    <property type="project" value="InterPro"/>
</dbReference>
<dbReference type="PROSITE" id="PS50175">
    <property type="entry name" value="ASP_PROT_RETROV"/>
    <property type="match status" value="1"/>
</dbReference>
<reference evidence="4" key="1">
    <citation type="submission" date="2018-05" db="EMBL/GenBank/DDBJ databases">
        <authorList>
            <person name="Liu B.-T."/>
        </authorList>
    </citation>
    <scope>NUCLEOTIDE SEQUENCE [LARGE SCALE GENOMIC DNA]</scope>
    <source>
        <strain evidence="4">WD6-1</strain>
    </source>
</reference>
<dbReference type="SUPFAM" id="SSF50630">
    <property type="entry name" value="Acid proteases"/>
    <property type="match status" value="2"/>
</dbReference>
<comment type="caution">
    <text evidence="3">The sequence shown here is derived from an EMBL/GenBank/DDBJ whole genome shotgun (WGS) entry which is preliminary data.</text>
</comment>